<dbReference type="AlphaFoldDB" id="A0AAV0VVK5"/>
<proteinExistence type="predicted"/>
<dbReference type="Gene3D" id="1.10.2080.10">
    <property type="entry name" value="Insect odorant-binding protein A10/Ejaculatory bulb-specific protein 3"/>
    <property type="match status" value="1"/>
</dbReference>
<sequence length="123" mass="14084">MAHINLFVVLVASLVCFTLAQEKYSTKYENFDVDKVLNDDSLLTSYINCLLDEENCTEEGQALKRVLPEALKTNCGKCTDAQKLKIEKIMKFLIKNRSTDFDRLTAKYDPSGEYKKKLEKFSA</sequence>
<evidence type="ECO:0000313" key="3">
    <source>
        <dbReference type="Proteomes" id="UP001160148"/>
    </source>
</evidence>
<protein>
    <submittedName>
        <fullName evidence="2">Uncharacterized protein</fullName>
    </submittedName>
</protein>
<dbReference type="InterPro" id="IPR005055">
    <property type="entry name" value="A10/PebIII"/>
</dbReference>
<dbReference type="EMBL" id="CARXXK010000001">
    <property type="protein sequence ID" value="CAI6346783.1"/>
    <property type="molecule type" value="Genomic_DNA"/>
</dbReference>
<name>A0AAV0VVK5_9HEMI</name>
<evidence type="ECO:0000313" key="2">
    <source>
        <dbReference type="EMBL" id="CAI6346783.1"/>
    </source>
</evidence>
<dbReference type="InterPro" id="IPR036682">
    <property type="entry name" value="OS_D_A10/PebIII_sf"/>
</dbReference>
<organism evidence="2 3">
    <name type="scientific">Macrosiphum euphorbiae</name>
    <name type="common">potato aphid</name>
    <dbReference type="NCBI Taxonomy" id="13131"/>
    <lineage>
        <taxon>Eukaryota</taxon>
        <taxon>Metazoa</taxon>
        <taxon>Ecdysozoa</taxon>
        <taxon>Arthropoda</taxon>
        <taxon>Hexapoda</taxon>
        <taxon>Insecta</taxon>
        <taxon>Pterygota</taxon>
        <taxon>Neoptera</taxon>
        <taxon>Paraneoptera</taxon>
        <taxon>Hemiptera</taxon>
        <taxon>Sternorrhyncha</taxon>
        <taxon>Aphidomorpha</taxon>
        <taxon>Aphidoidea</taxon>
        <taxon>Aphididae</taxon>
        <taxon>Macrosiphini</taxon>
        <taxon>Macrosiphum</taxon>
    </lineage>
</organism>
<accession>A0AAV0VVK5</accession>
<feature type="chain" id="PRO_5043807551" evidence="1">
    <location>
        <begin position="21"/>
        <end position="123"/>
    </location>
</feature>
<feature type="signal peptide" evidence="1">
    <location>
        <begin position="1"/>
        <end position="20"/>
    </location>
</feature>
<comment type="caution">
    <text evidence="2">The sequence shown here is derived from an EMBL/GenBank/DDBJ whole genome shotgun (WGS) entry which is preliminary data.</text>
</comment>
<dbReference type="Pfam" id="PF03392">
    <property type="entry name" value="OS-D"/>
    <property type="match status" value="1"/>
</dbReference>
<dbReference type="PANTHER" id="PTHR11257">
    <property type="entry name" value="CHEMOSENSORY PROTEIN-RELATED"/>
    <property type="match status" value="1"/>
</dbReference>
<keyword evidence="1" id="KW-0732">Signal</keyword>
<dbReference type="Proteomes" id="UP001160148">
    <property type="component" value="Unassembled WGS sequence"/>
</dbReference>
<dbReference type="SUPFAM" id="SSF100910">
    <property type="entry name" value="Chemosensory protein Csp2"/>
    <property type="match status" value="1"/>
</dbReference>
<reference evidence="2 3" key="1">
    <citation type="submission" date="2023-01" db="EMBL/GenBank/DDBJ databases">
        <authorList>
            <person name="Whitehead M."/>
        </authorList>
    </citation>
    <scope>NUCLEOTIDE SEQUENCE [LARGE SCALE GENOMIC DNA]</scope>
</reference>
<evidence type="ECO:0000256" key="1">
    <source>
        <dbReference type="SAM" id="SignalP"/>
    </source>
</evidence>
<dbReference type="PANTHER" id="PTHR11257:SF13">
    <property type="entry name" value="GEO07322P1"/>
    <property type="match status" value="1"/>
</dbReference>
<gene>
    <name evidence="2" type="ORF">MEUPH1_LOCUS3653</name>
</gene>
<keyword evidence="3" id="KW-1185">Reference proteome</keyword>